<sequence length="293" mass="33023">MDSRPSNRRNLCIAALTQHETQTLAKKEERLLNRIYEGLVEGHRACLAEAITLIESTHMRKRQIAQVLLQKVLSHHREKEHLNNGKPLAFRIGSLLGDKTRMQELSRDMNAYIRPSPTRGTLGGVTRTTNEAILLCESGGYNIVLVETGIKRGIVEMADLVVITKADGDLLIPARKIQAEYVSALKLLRKRSKIWKPQVVRISAKTGEGIPELWKKITDFQSTMLESAELLSKRRAQQKVWMWNVIQENVLLHFKNHPAVKDKLPLLEGQVLTGVLSPSLAADILLKAFFESS</sequence>
<accession>A0A2G9QFL8</accession>
<dbReference type="PANTHER" id="PTHR23408">
    <property type="entry name" value="METHYLMALONYL-COA MUTASE"/>
    <property type="match status" value="1"/>
</dbReference>
<dbReference type="Proteomes" id="UP000228934">
    <property type="component" value="Unassembled WGS sequence"/>
</dbReference>
<protein>
    <submittedName>
        <fullName evidence="2">Uncharacterized protein</fullName>
    </submittedName>
</protein>
<reference evidence="3" key="1">
    <citation type="journal article" date="2017" name="Nat. Commun.">
        <title>The North American bullfrog draft genome provides insight into hormonal regulation of long noncoding RNA.</title>
        <authorList>
            <person name="Hammond S.A."/>
            <person name="Warren R.L."/>
            <person name="Vandervalk B.P."/>
            <person name="Kucuk E."/>
            <person name="Khan H."/>
            <person name="Gibb E.A."/>
            <person name="Pandoh P."/>
            <person name="Kirk H."/>
            <person name="Zhao Y."/>
            <person name="Jones M."/>
            <person name="Mungall A.J."/>
            <person name="Coope R."/>
            <person name="Pleasance S."/>
            <person name="Moore R.A."/>
            <person name="Holt R.A."/>
            <person name="Round J.M."/>
            <person name="Ohora S."/>
            <person name="Walle B.V."/>
            <person name="Veldhoen N."/>
            <person name="Helbing C.C."/>
            <person name="Birol I."/>
        </authorList>
    </citation>
    <scope>NUCLEOTIDE SEQUENCE [LARGE SCALE GENOMIC DNA]</scope>
</reference>
<evidence type="ECO:0000256" key="1">
    <source>
        <dbReference type="ARBA" id="ARBA00009625"/>
    </source>
</evidence>
<organism evidence="2 3">
    <name type="scientific">Aquarana catesbeiana</name>
    <name type="common">American bullfrog</name>
    <name type="synonym">Rana catesbeiana</name>
    <dbReference type="NCBI Taxonomy" id="8400"/>
    <lineage>
        <taxon>Eukaryota</taxon>
        <taxon>Metazoa</taxon>
        <taxon>Chordata</taxon>
        <taxon>Craniata</taxon>
        <taxon>Vertebrata</taxon>
        <taxon>Euteleostomi</taxon>
        <taxon>Amphibia</taxon>
        <taxon>Batrachia</taxon>
        <taxon>Anura</taxon>
        <taxon>Neobatrachia</taxon>
        <taxon>Ranoidea</taxon>
        <taxon>Ranidae</taxon>
        <taxon>Aquarana</taxon>
    </lineage>
</organism>
<dbReference type="Gene3D" id="1.10.287.130">
    <property type="match status" value="1"/>
</dbReference>
<dbReference type="Pfam" id="PF03308">
    <property type="entry name" value="MeaB"/>
    <property type="match status" value="2"/>
</dbReference>
<dbReference type="SUPFAM" id="SSF52540">
    <property type="entry name" value="P-loop containing nucleoside triphosphate hydrolases"/>
    <property type="match status" value="1"/>
</dbReference>
<keyword evidence="3" id="KW-1185">Reference proteome</keyword>
<dbReference type="OrthoDB" id="1476984at2759"/>
<dbReference type="Gene3D" id="3.40.50.300">
    <property type="entry name" value="P-loop containing nucleotide triphosphate hydrolases"/>
    <property type="match status" value="2"/>
</dbReference>
<evidence type="ECO:0000313" key="3">
    <source>
        <dbReference type="Proteomes" id="UP000228934"/>
    </source>
</evidence>
<dbReference type="InterPro" id="IPR027417">
    <property type="entry name" value="P-loop_NTPase"/>
</dbReference>
<dbReference type="PANTHER" id="PTHR23408:SF3">
    <property type="entry name" value="METHYLMALONIC ACIDURIA TYPE A PROTEIN, MITOCHONDRIAL"/>
    <property type="match status" value="1"/>
</dbReference>
<proteinExistence type="inferred from homology"/>
<dbReference type="AlphaFoldDB" id="A0A2G9QFL8"/>
<dbReference type="GO" id="GO:0003924">
    <property type="term" value="F:GTPase activity"/>
    <property type="evidence" value="ECO:0007669"/>
    <property type="project" value="InterPro"/>
</dbReference>
<dbReference type="InterPro" id="IPR005129">
    <property type="entry name" value="GTPase_ArgK"/>
</dbReference>
<comment type="similarity">
    <text evidence="1">Belongs to the SIMIBI class G3E GTPase family. ArgK/MeaB subfamily.</text>
</comment>
<gene>
    <name evidence="2" type="ORF">AB205_0194020</name>
</gene>
<dbReference type="GO" id="GO:0005737">
    <property type="term" value="C:cytoplasm"/>
    <property type="evidence" value="ECO:0007669"/>
    <property type="project" value="TreeGrafter"/>
</dbReference>
<dbReference type="Gene3D" id="1.20.5.170">
    <property type="match status" value="1"/>
</dbReference>
<name>A0A2G9QFL8_AQUCT</name>
<dbReference type="GO" id="GO:0005525">
    <property type="term" value="F:GTP binding"/>
    <property type="evidence" value="ECO:0007669"/>
    <property type="project" value="InterPro"/>
</dbReference>
<evidence type="ECO:0000313" key="2">
    <source>
        <dbReference type="EMBL" id="PIO14400.1"/>
    </source>
</evidence>
<dbReference type="EMBL" id="KV995376">
    <property type="protein sequence ID" value="PIO14400.1"/>
    <property type="molecule type" value="Genomic_DNA"/>
</dbReference>